<sequence length="410" mass="44580">MLKVAGNYFSDDVLSNILALIMQHDDRALTTHLTIELIRASEKYYNEYGLVLVTIWCLGEYGDLVLGSSYEQNDTKKTKSITESSLVELLQVFANISTFEKISQANQIKAYTLTTALKLSSKFKDGVAIESLRKIITKAMHDSHLEIQVRAIEYNEIFFQPASVKRGILEKMPPPPVKQREGVSLLSRSTTVKTKGGSSSSGDDSGNSRNLLLDLLGEDIKKDASPEETKKHENTMDLLSDIFGSISVNQQQPAASATLLKPVSQNDKIIDLFGSSAASPSPSPAPALSIPKPLPKDNEIQAYSDSNINFVFVIKENLGNGVALLEARVKNNSASILSNLSVLCAVTKQQKLQLSSISNTILSPGDSSTLNVKITGNPGSKLKIRVKMGYNKAGQPVNKQFDFNAGGKTL</sequence>
<organism evidence="1 2">
    <name type="scientific">Ambrosiozyma monospora</name>
    <name type="common">Yeast</name>
    <name type="synonym">Endomycopsis monosporus</name>
    <dbReference type="NCBI Taxonomy" id="43982"/>
    <lineage>
        <taxon>Eukaryota</taxon>
        <taxon>Fungi</taxon>
        <taxon>Dikarya</taxon>
        <taxon>Ascomycota</taxon>
        <taxon>Saccharomycotina</taxon>
        <taxon>Pichiomycetes</taxon>
        <taxon>Pichiales</taxon>
        <taxon>Pichiaceae</taxon>
        <taxon>Ambrosiozyma</taxon>
    </lineage>
</organism>
<evidence type="ECO:0000313" key="1">
    <source>
        <dbReference type="EMBL" id="GME97546.1"/>
    </source>
</evidence>
<comment type="caution">
    <text evidence="1">The sequence shown here is derived from an EMBL/GenBank/DDBJ whole genome shotgun (WGS) entry which is preliminary data.</text>
</comment>
<keyword evidence="2" id="KW-1185">Reference proteome</keyword>
<reference evidence="1" key="1">
    <citation type="submission" date="2023-04" db="EMBL/GenBank/DDBJ databases">
        <title>Ambrosiozyma monospora NBRC 10751.</title>
        <authorList>
            <person name="Ichikawa N."/>
            <person name="Sato H."/>
            <person name="Tonouchi N."/>
        </authorList>
    </citation>
    <scope>NUCLEOTIDE SEQUENCE</scope>
    <source>
        <strain evidence="1">NBRC 10751</strain>
    </source>
</reference>
<evidence type="ECO:0000313" key="2">
    <source>
        <dbReference type="Proteomes" id="UP001165064"/>
    </source>
</evidence>
<gene>
    <name evidence="1" type="ORF">Amon02_001026800</name>
</gene>
<protein>
    <submittedName>
        <fullName evidence="1">Unnamed protein product</fullName>
    </submittedName>
</protein>
<dbReference type="Proteomes" id="UP001165064">
    <property type="component" value="Unassembled WGS sequence"/>
</dbReference>
<proteinExistence type="predicted"/>
<name>A0ACB5TYX5_AMBMO</name>
<dbReference type="EMBL" id="BSXS01010155">
    <property type="protein sequence ID" value="GME97546.1"/>
    <property type="molecule type" value="Genomic_DNA"/>
</dbReference>
<accession>A0ACB5TYX5</accession>